<name>A0ABU6RAL6_9FABA</name>
<dbReference type="Proteomes" id="UP001341840">
    <property type="component" value="Unassembled WGS sequence"/>
</dbReference>
<feature type="compositionally biased region" description="Basic residues" evidence="1">
    <location>
        <begin position="70"/>
        <end position="82"/>
    </location>
</feature>
<evidence type="ECO:0000313" key="2">
    <source>
        <dbReference type="EMBL" id="MED6121028.1"/>
    </source>
</evidence>
<keyword evidence="3" id="KW-1185">Reference proteome</keyword>
<evidence type="ECO:0000256" key="1">
    <source>
        <dbReference type="SAM" id="MobiDB-lite"/>
    </source>
</evidence>
<feature type="region of interest" description="Disordered" evidence="1">
    <location>
        <begin position="1"/>
        <end position="44"/>
    </location>
</feature>
<protein>
    <submittedName>
        <fullName evidence="2">Uncharacterized protein</fullName>
    </submittedName>
</protein>
<sequence length="90" mass="10616">MASVDLKNSKKEGEYSTESRMIKMKMATVESEISEKEEEDPQHRKMMEEMKQLYVDVLRHFHGPKLVPPRPRRQGRRGRSKNSRKENASN</sequence>
<evidence type="ECO:0000313" key="3">
    <source>
        <dbReference type="Proteomes" id="UP001341840"/>
    </source>
</evidence>
<proteinExistence type="predicted"/>
<accession>A0ABU6RAL6</accession>
<organism evidence="2 3">
    <name type="scientific">Stylosanthes scabra</name>
    <dbReference type="NCBI Taxonomy" id="79078"/>
    <lineage>
        <taxon>Eukaryota</taxon>
        <taxon>Viridiplantae</taxon>
        <taxon>Streptophyta</taxon>
        <taxon>Embryophyta</taxon>
        <taxon>Tracheophyta</taxon>
        <taxon>Spermatophyta</taxon>
        <taxon>Magnoliopsida</taxon>
        <taxon>eudicotyledons</taxon>
        <taxon>Gunneridae</taxon>
        <taxon>Pentapetalae</taxon>
        <taxon>rosids</taxon>
        <taxon>fabids</taxon>
        <taxon>Fabales</taxon>
        <taxon>Fabaceae</taxon>
        <taxon>Papilionoideae</taxon>
        <taxon>50 kb inversion clade</taxon>
        <taxon>dalbergioids sensu lato</taxon>
        <taxon>Dalbergieae</taxon>
        <taxon>Pterocarpus clade</taxon>
        <taxon>Stylosanthes</taxon>
    </lineage>
</organism>
<comment type="caution">
    <text evidence="2">The sequence shown here is derived from an EMBL/GenBank/DDBJ whole genome shotgun (WGS) entry which is preliminary data.</text>
</comment>
<gene>
    <name evidence="2" type="ORF">PIB30_026244</name>
</gene>
<feature type="region of interest" description="Disordered" evidence="1">
    <location>
        <begin position="61"/>
        <end position="90"/>
    </location>
</feature>
<reference evidence="2 3" key="1">
    <citation type="journal article" date="2023" name="Plants (Basel)">
        <title>Bridging the Gap: Combining Genomics and Transcriptomics Approaches to Understand Stylosanthes scabra, an Orphan Legume from the Brazilian Caatinga.</title>
        <authorList>
            <person name="Ferreira-Neto J.R.C."/>
            <person name="da Silva M.D."/>
            <person name="Binneck E."/>
            <person name="de Melo N.F."/>
            <person name="da Silva R.H."/>
            <person name="de Melo A.L.T.M."/>
            <person name="Pandolfi V."/>
            <person name="Bustamante F.O."/>
            <person name="Brasileiro-Vidal A.C."/>
            <person name="Benko-Iseppon A.M."/>
        </authorList>
    </citation>
    <scope>NUCLEOTIDE SEQUENCE [LARGE SCALE GENOMIC DNA]</scope>
    <source>
        <tissue evidence="2">Leaves</tissue>
    </source>
</reference>
<dbReference type="EMBL" id="JASCZI010030306">
    <property type="protein sequence ID" value="MED6121028.1"/>
    <property type="molecule type" value="Genomic_DNA"/>
</dbReference>